<dbReference type="SUPFAM" id="SSF53807">
    <property type="entry name" value="Helical backbone' metal receptor"/>
    <property type="match status" value="1"/>
</dbReference>
<dbReference type="AlphaFoldDB" id="B5Y6E7"/>
<reference evidence="5" key="1">
    <citation type="submission" date="2008-08" db="EMBL/GenBank/DDBJ databases">
        <title>The complete genome sequence of Coprothermobacter proteolyticus strain ATCC 5245 / DSM 5265 / BT.</title>
        <authorList>
            <person name="Dodson R.J."/>
            <person name="Durkin A.S."/>
            <person name="Wu M."/>
            <person name="Eisen J."/>
            <person name="Sutton G."/>
        </authorList>
    </citation>
    <scope>NUCLEOTIDE SEQUENCE [LARGE SCALE GENOMIC DNA]</scope>
    <source>
        <strain evidence="5">ATCC 35245 / DSM 5265 / OCM 4 / BT</strain>
    </source>
</reference>
<evidence type="ECO:0000259" key="3">
    <source>
        <dbReference type="PROSITE" id="PS50983"/>
    </source>
</evidence>
<organism evidence="4 5">
    <name type="scientific">Coprothermobacter proteolyticus (strain ATCC 35245 / DSM 5265 / OCM 4 / BT)</name>
    <dbReference type="NCBI Taxonomy" id="309798"/>
    <lineage>
        <taxon>Bacteria</taxon>
        <taxon>Pseudomonadati</taxon>
        <taxon>Coprothermobacterota</taxon>
        <taxon>Coprothermobacteria</taxon>
        <taxon>Coprothermobacterales</taxon>
        <taxon>Coprothermobacteraceae</taxon>
        <taxon>Coprothermobacter</taxon>
    </lineage>
</organism>
<sequence length="363" mass="40292">MRTRFLRVVALLLMATMLVLPASAAVKVTDDVGKNLTFAAVPKRVISLAPNVTEIMYAIGAQGSLMGRTPVDDYPPEVKNVPVMGDYTQPNIELLLTKKPDLIIGTISFRKETYDIMEKYWNVFIADPQSVSEVSSLIHRMGLIFQKEAQAKKLEEQIRLMPVALKSLGGPHPRVLLLMWHDPPMSVGKDTFVNDVLNQVGLVSVTGSYTQPWPTLGEETLLKLNPDYILYPEKSMGGETASFKGRPWTDLKAVQQGKLVSFNDDWVFRAGPRLTQGMAELYLKVVQQKPNAKVLFISNKAKIASLNGALVDYSKFSLKDGRFLVDPAYAKTLGITSYKGNLRSSSLQAQWVDAEKMGVFLLP</sequence>
<dbReference type="PANTHER" id="PTHR30535:SF34">
    <property type="entry name" value="MOLYBDATE-BINDING PROTEIN MOLA"/>
    <property type="match status" value="1"/>
</dbReference>
<dbReference type="STRING" id="309798.COPRO5265_1570"/>
<evidence type="ECO:0000256" key="1">
    <source>
        <dbReference type="ARBA" id="ARBA00022729"/>
    </source>
</evidence>
<protein>
    <submittedName>
        <fullName evidence="4">Iron ABC transporter substrate-binding protein, putative</fullName>
    </submittedName>
</protein>
<reference evidence="4 5" key="2">
    <citation type="journal article" date="2014" name="Genome Announc.">
        <title>Complete Genome Sequence of Coprothermobacter proteolyticus DSM 5265.</title>
        <authorList>
            <person name="Alexiev A."/>
            <person name="Coil D.A."/>
            <person name="Badger J.H."/>
            <person name="Enticknap J."/>
            <person name="Ward N."/>
            <person name="Robb F.T."/>
            <person name="Eisen J.A."/>
        </authorList>
    </citation>
    <scope>NUCLEOTIDE SEQUENCE [LARGE SCALE GENOMIC DNA]</scope>
    <source>
        <strain evidence="5">ATCC 35245 / DSM 5265 / OCM 4 / BT</strain>
    </source>
</reference>
<keyword evidence="5" id="KW-1185">Reference proteome</keyword>
<feature type="signal peptide" evidence="2">
    <location>
        <begin position="1"/>
        <end position="24"/>
    </location>
</feature>
<proteinExistence type="predicted"/>
<evidence type="ECO:0000313" key="4">
    <source>
        <dbReference type="EMBL" id="ACI17107.1"/>
    </source>
</evidence>
<dbReference type="NCBIfam" id="NF038402">
    <property type="entry name" value="TroA_like"/>
    <property type="match status" value="1"/>
</dbReference>
<dbReference type="eggNOG" id="COG0614">
    <property type="taxonomic scope" value="Bacteria"/>
</dbReference>
<dbReference type="KEGG" id="cpo:COPRO5265_1570"/>
<dbReference type="EMBL" id="CP001145">
    <property type="protein sequence ID" value="ACI17107.1"/>
    <property type="molecule type" value="Genomic_DNA"/>
</dbReference>
<feature type="domain" description="Fe/B12 periplasmic-binding" evidence="3">
    <location>
        <begin position="44"/>
        <end position="290"/>
    </location>
</feature>
<dbReference type="InterPro" id="IPR002491">
    <property type="entry name" value="ABC_transptr_periplasmic_BD"/>
</dbReference>
<dbReference type="Pfam" id="PF01497">
    <property type="entry name" value="Peripla_BP_2"/>
    <property type="match status" value="1"/>
</dbReference>
<dbReference type="OrthoDB" id="9816357at2"/>
<accession>B5Y6E7</accession>
<dbReference type="GO" id="GO:0071281">
    <property type="term" value="P:cellular response to iron ion"/>
    <property type="evidence" value="ECO:0007669"/>
    <property type="project" value="TreeGrafter"/>
</dbReference>
<evidence type="ECO:0000313" key="5">
    <source>
        <dbReference type="Proteomes" id="UP000001732"/>
    </source>
</evidence>
<keyword evidence="1 2" id="KW-0732">Signal</keyword>
<feature type="chain" id="PRO_5002838442" evidence="2">
    <location>
        <begin position="25"/>
        <end position="363"/>
    </location>
</feature>
<dbReference type="InterPro" id="IPR050902">
    <property type="entry name" value="ABC_Transporter_SBP"/>
</dbReference>
<gene>
    <name evidence="4" type="ordered locus">COPRO5265_1570</name>
</gene>
<dbReference type="InterPro" id="IPR054828">
    <property type="entry name" value="Vit_B12_bind_prot"/>
</dbReference>
<dbReference type="PANTHER" id="PTHR30535">
    <property type="entry name" value="VITAMIN B12-BINDING PROTEIN"/>
    <property type="match status" value="1"/>
</dbReference>
<dbReference type="PROSITE" id="PS50983">
    <property type="entry name" value="FE_B12_PBP"/>
    <property type="match status" value="1"/>
</dbReference>
<dbReference type="Gene3D" id="3.40.50.1980">
    <property type="entry name" value="Nitrogenase molybdenum iron protein domain"/>
    <property type="match status" value="2"/>
</dbReference>
<evidence type="ECO:0000256" key="2">
    <source>
        <dbReference type="SAM" id="SignalP"/>
    </source>
</evidence>
<dbReference type="Proteomes" id="UP000001732">
    <property type="component" value="Chromosome"/>
</dbReference>
<name>B5Y6E7_COPPD</name>
<dbReference type="HOGENOM" id="CLU_038034_2_5_9"/>
<dbReference type="RefSeq" id="WP_012543759.1">
    <property type="nucleotide sequence ID" value="NC_011295.1"/>
</dbReference>